<evidence type="ECO:0000256" key="1">
    <source>
        <dbReference type="SAM" id="SignalP"/>
    </source>
</evidence>
<keyword evidence="3" id="KW-1185">Reference proteome</keyword>
<dbReference type="Proteomes" id="UP000244336">
    <property type="component" value="Chromosome 4"/>
</dbReference>
<feature type="signal peptide" evidence="1">
    <location>
        <begin position="1"/>
        <end position="15"/>
    </location>
</feature>
<reference evidence="2 3" key="1">
    <citation type="submission" date="2018-04" db="EMBL/GenBank/DDBJ databases">
        <title>WGS assembly of Panicum hallii var. hallii HAL2.</title>
        <authorList>
            <person name="Lovell J."/>
            <person name="Jenkins J."/>
            <person name="Lowry D."/>
            <person name="Mamidi S."/>
            <person name="Sreedasyam A."/>
            <person name="Weng X."/>
            <person name="Barry K."/>
            <person name="Bonette J."/>
            <person name="Campitelli B."/>
            <person name="Daum C."/>
            <person name="Gordon S."/>
            <person name="Gould B."/>
            <person name="Lipzen A."/>
            <person name="MacQueen A."/>
            <person name="Palacio-Mejia J."/>
            <person name="Plott C."/>
            <person name="Shakirov E."/>
            <person name="Shu S."/>
            <person name="Yoshinaga Y."/>
            <person name="Zane M."/>
            <person name="Rokhsar D."/>
            <person name="Grimwood J."/>
            <person name="Schmutz J."/>
            <person name="Juenger T."/>
        </authorList>
    </citation>
    <scope>NUCLEOTIDE SEQUENCE [LARGE SCALE GENOMIC DNA]</scope>
    <source>
        <strain evidence="3">cv. HAL2</strain>
    </source>
</reference>
<protein>
    <submittedName>
        <fullName evidence="2">Uncharacterized protein</fullName>
    </submittedName>
</protein>
<evidence type="ECO:0000313" key="3">
    <source>
        <dbReference type="Proteomes" id="UP000244336"/>
    </source>
</evidence>
<name>A0A2T7DZ22_9POAL</name>
<keyword evidence="1" id="KW-0732">Signal</keyword>
<sequence length="53" mass="6176">MVWSLFLLVLRMGRLDFKRMVYSFCIACLSLPRNHGVRVYATELSSLKVRLEG</sequence>
<evidence type="ECO:0000313" key="2">
    <source>
        <dbReference type="EMBL" id="PUZ60829.1"/>
    </source>
</evidence>
<gene>
    <name evidence="2" type="ORF">GQ55_4G196700</name>
</gene>
<feature type="chain" id="PRO_5015401264" evidence="1">
    <location>
        <begin position="16"/>
        <end position="53"/>
    </location>
</feature>
<accession>A0A2T7DZ22</accession>
<dbReference type="Gramene" id="PUZ60829">
    <property type="protein sequence ID" value="PUZ60829"/>
    <property type="gene ID" value="GQ55_4G196700"/>
</dbReference>
<organism evidence="2 3">
    <name type="scientific">Panicum hallii var. hallii</name>
    <dbReference type="NCBI Taxonomy" id="1504633"/>
    <lineage>
        <taxon>Eukaryota</taxon>
        <taxon>Viridiplantae</taxon>
        <taxon>Streptophyta</taxon>
        <taxon>Embryophyta</taxon>
        <taxon>Tracheophyta</taxon>
        <taxon>Spermatophyta</taxon>
        <taxon>Magnoliopsida</taxon>
        <taxon>Liliopsida</taxon>
        <taxon>Poales</taxon>
        <taxon>Poaceae</taxon>
        <taxon>PACMAD clade</taxon>
        <taxon>Panicoideae</taxon>
        <taxon>Panicodae</taxon>
        <taxon>Paniceae</taxon>
        <taxon>Panicinae</taxon>
        <taxon>Panicum</taxon>
        <taxon>Panicum sect. Panicum</taxon>
    </lineage>
</organism>
<proteinExistence type="predicted"/>
<dbReference type="AlphaFoldDB" id="A0A2T7DZ22"/>
<dbReference type="EMBL" id="CM009752">
    <property type="protein sequence ID" value="PUZ60829.1"/>
    <property type="molecule type" value="Genomic_DNA"/>
</dbReference>